<evidence type="ECO:0000313" key="5">
    <source>
        <dbReference type="Proteomes" id="UP000235116"/>
    </source>
</evidence>
<sequence>MSLLLKRVACLSESVPESIALRDATCEISYAGLLKVLNALRTEFSPLEGASVALVGDNSLAWAVVDLALLALPVRLVPIPAFFSAEQVRHVFQQASVQFVLGTADSVMKYGDACRLLSDPDVALCAVGAAGEAISQYEKVTFTSGSTGSPKGVRLALSTLEQTAQAIAAAMSVVNVDSHLSVLPYATLLENVAGLYAPLLQQVTINIRPLQQLGFNGANQFNVFALLQQLQSVQPQACILVPQLMMALVLACEKGFPVPHHFKFIAVGGGKVSVDLLNRAEALGLPVYEGYGLSECGSVVCLNRPGASRIGSVGKPLSHAHVHLGDDGEILVSGSTMLGYLGDVNNLDVIATGDLGWQDEDGFIHISGRKKNMFITAFGRNVNPEWVEAELIACPAIAQAAVFGEAMVENVAIITVRHGFQWSDVEEAVALVNQGLPDYARVSRIIRSSEPFTVGNQMATANGRNRRLVIEQHYLAEISKGEQSVAFFDVLNEQTAESREYLLSAPVIAAVPEGRFLVAGYEYFLEQAFHHVKHTVPLMMACGGRLPQEKEWVRQALAEYIEDEYGHQEWILNDIAACGGDKESVRTGQPHFSIELMVSFLYDQIQRKNPMAFFGMVMVLEGTSIKLATQMGRIVQQKLDLPNNAFSYLYSHGELDVDHFEFFRKLMNRVEDPKDQEAIIHGANVVYRLYGDMLRSVPLQQQEPAHEAA</sequence>
<dbReference type="Pfam" id="PF14518">
    <property type="entry name" value="Haem_oxygenas_2"/>
    <property type="match status" value="1"/>
</dbReference>
<dbReference type="GO" id="GO:0031956">
    <property type="term" value="F:medium-chain fatty acid-CoA ligase activity"/>
    <property type="evidence" value="ECO:0007669"/>
    <property type="project" value="TreeGrafter"/>
</dbReference>
<protein>
    <recommendedName>
        <fullName evidence="3">AMP-dependent synthetase/ligase domain-containing protein</fullName>
    </recommendedName>
</protein>
<dbReference type="PANTHER" id="PTHR43201:SF5">
    <property type="entry name" value="MEDIUM-CHAIN ACYL-COA LIGASE ACSF2, MITOCHONDRIAL"/>
    <property type="match status" value="1"/>
</dbReference>
<dbReference type="InterPro" id="IPR045851">
    <property type="entry name" value="AMP-bd_C_sf"/>
</dbReference>
<dbReference type="EMBL" id="CP022684">
    <property type="protein sequence ID" value="AUM14304.1"/>
    <property type="molecule type" value="Genomic_DNA"/>
</dbReference>
<dbReference type="PROSITE" id="PS00455">
    <property type="entry name" value="AMP_BINDING"/>
    <property type="match status" value="1"/>
</dbReference>
<dbReference type="InterPro" id="IPR016084">
    <property type="entry name" value="Haem_Oase-like_multi-hlx"/>
</dbReference>
<dbReference type="AlphaFoldDB" id="A0A2K9LU12"/>
<gene>
    <name evidence="4" type="ORF">Kalk_18565</name>
</gene>
<dbReference type="InterPro" id="IPR020845">
    <property type="entry name" value="AMP-binding_CS"/>
</dbReference>
<dbReference type="RefSeq" id="WP_101895678.1">
    <property type="nucleotide sequence ID" value="NZ_CP022684.1"/>
</dbReference>
<evidence type="ECO:0000256" key="1">
    <source>
        <dbReference type="ARBA" id="ARBA00006432"/>
    </source>
</evidence>
<name>A0A2K9LU12_9GAMM</name>
<reference evidence="5" key="1">
    <citation type="submission" date="2017-08" db="EMBL/GenBank/DDBJ databases">
        <title>Direct submision.</title>
        <authorList>
            <person name="Kim S.-J."/>
            <person name="Rhee S.-K."/>
        </authorList>
    </citation>
    <scope>NUCLEOTIDE SEQUENCE [LARGE SCALE GENOMIC DNA]</scope>
    <source>
        <strain evidence="5">GI5</strain>
    </source>
</reference>
<keyword evidence="5" id="KW-1185">Reference proteome</keyword>
<proteinExistence type="inferred from homology"/>
<dbReference type="InterPro" id="IPR000873">
    <property type="entry name" value="AMP-dep_synth/lig_dom"/>
</dbReference>
<dbReference type="SMART" id="SM01236">
    <property type="entry name" value="Haem_oxygenase_2"/>
    <property type="match status" value="1"/>
</dbReference>
<dbReference type="Gene3D" id="3.40.50.12780">
    <property type="entry name" value="N-terminal domain of ligase-like"/>
    <property type="match status" value="1"/>
</dbReference>
<keyword evidence="2" id="KW-0436">Ligase</keyword>
<dbReference type="Proteomes" id="UP000235116">
    <property type="component" value="Chromosome"/>
</dbReference>
<evidence type="ECO:0000313" key="4">
    <source>
        <dbReference type="EMBL" id="AUM14304.1"/>
    </source>
</evidence>
<feature type="domain" description="AMP-dependent synthetase/ligase" evidence="3">
    <location>
        <begin position="16"/>
        <end position="340"/>
    </location>
</feature>
<dbReference type="PANTHER" id="PTHR43201">
    <property type="entry name" value="ACYL-COA SYNTHETASE"/>
    <property type="match status" value="1"/>
</dbReference>
<dbReference type="GO" id="GO:0006631">
    <property type="term" value="P:fatty acid metabolic process"/>
    <property type="evidence" value="ECO:0007669"/>
    <property type="project" value="TreeGrafter"/>
</dbReference>
<dbReference type="KEGG" id="kak:Kalk_18565"/>
<evidence type="ECO:0000259" key="3">
    <source>
        <dbReference type="Pfam" id="PF00501"/>
    </source>
</evidence>
<dbReference type="SUPFAM" id="SSF56801">
    <property type="entry name" value="Acetyl-CoA synthetase-like"/>
    <property type="match status" value="1"/>
</dbReference>
<dbReference type="SUPFAM" id="SSF48613">
    <property type="entry name" value="Heme oxygenase-like"/>
    <property type="match status" value="1"/>
</dbReference>
<evidence type="ECO:0000256" key="2">
    <source>
        <dbReference type="ARBA" id="ARBA00022598"/>
    </source>
</evidence>
<dbReference type="Pfam" id="PF00501">
    <property type="entry name" value="AMP-binding"/>
    <property type="match status" value="1"/>
</dbReference>
<comment type="similarity">
    <text evidence="1">Belongs to the ATP-dependent AMP-binding enzyme family.</text>
</comment>
<accession>A0A2K9LU12</accession>
<dbReference type="Gene3D" id="1.20.910.10">
    <property type="entry name" value="Heme oxygenase-like"/>
    <property type="match status" value="1"/>
</dbReference>
<dbReference type="OrthoDB" id="9803968at2"/>
<dbReference type="Gene3D" id="3.30.300.30">
    <property type="match status" value="1"/>
</dbReference>
<organism evidence="4 5">
    <name type="scientific">Ketobacter alkanivorans</name>
    <dbReference type="NCBI Taxonomy" id="1917421"/>
    <lineage>
        <taxon>Bacteria</taxon>
        <taxon>Pseudomonadati</taxon>
        <taxon>Pseudomonadota</taxon>
        <taxon>Gammaproteobacteria</taxon>
        <taxon>Pseudomonadales</taxon>
        <taxon>Ketobacteraceae</taxon>
        <taxon>Ketobacter</taxon>
    </lineage>
</organism>
<dbReference type="InterPro" id="IPR042099">
    <property type="entry name" value="ANL_N_sf"/>
</dbReference>